<sequence length="194" mass="20552">MRASKRDHIVDAATALIRRDGVRAASIAKIIAASESSAGSVYHHFANKNEIVLAVARKALVEPLEATLAAQEGQALSPGTLLRLLSGAVVDGTVDSSLIVQLWAGAADEPQLGLIVREQMEGVRRRATAGLVTYLREQGVADAELRANLLAVLTMGQMMGLLAQRTMIPDFDQVAYLQAASRMLDAAALGRLPA</sequence>
<dbReference type="GO" id="GO:0003700">
    <property type="term" value="F:DNA-binding transcription factor activity"/>
    <property type="evidence" value="ECO:0007669"/>
    <property type="project" value="TreeGrafter"/>
</dbReference>
<dbReference type="AlphaFoldDB" id="A0A6G7Y3X6"/>
<keyword evidence="3" id="KW-0804">Transcription</keyword>
<dbReference type="InterPro" id="IPR050109">
    <property type="entry name" value="HTH-type_TetR-like_transc_reg"/>
</dbReference>
<dbReference type="Proteomes" id="UP000501058">
    <property type="component" value="Chromosome"/>
</dbReference>
<proteinExistence type="predicted"/>
<reference evidence="6 7" key="1">
    <citation type="submission" date="2020-03" db="EMBL/GenBank/DDBJ databases">
        <title>Propioniciclava sp. nov., isolated from Hydrophilus acuminatus.</title>
        <authorList>
            <person name="Hyun D.-W."/>
            <person name="Bae J.-W."/>
        </authorList>
    </citation>
    <scope>NUCLEOTIDE SEQUENCE [LARGE SCALE GENOMIC DNA]</scope>
    <source>
        <strain evidence="6 7">HDW11</strain>
    </source>
</reference>
<dbReference type="PANTHER" id="PTHR30055">
    <property type="entry name" value="HTH-TYPE TRANSCRIPTIONAL REGULATOR RUTR"/>
    <property type="match status" value="1"/>
</dbReference>
<dbReference type="Gene3D" id="1.10.357.10">
    <property type="entry name" value="Tetracycline Repressor, domain 2"/>
    <property type="match status" value="1"/>
</dbReference>
<dbReference type="PROSITE" id="PS01081">
    <property type="entry name" value="HTH_TETR_1"/>
    <property type="match status" value="1"/>
</dbReference>
<dbReference type="KEGG" id="prv:G7070_03265"/>
<accession>A0A6G7Y3X6</accession>
<evidence type="ECO:0000256" key="2">
    <source>
        <dbReference type="ARBA" id="ARBA00023125"/>
    </source>
</evidence>
<keyword evidence="7" id="KW-1185">Reference proteome</keyword>
<organism evidence="6 7">
    <name type="scientific">Propioniciclava coleopterorum</name>
    <dbReference type="NCBI Taxonomy" id="2714937"/>
    <lineage>
        <taxon>Bacteria</taxon>
        <taxon>Bacillati</taxon>
        <taxon>Actinomycetota</taxon>
        <taxon>Actinomycetes</taxon>
        <taxon>Propionibacteriales</taxon>
        <taxon>Propionibacteriaceae</taxon>
        <taxon>Propioniciclava</taxon>
    </lineage>
</organism>
<evidence type="ECO:0000259" key="5">
    <source>
        <dbReference type="PROSITE" id="PS50977"/>
    </source>
</evidence>
<evidence type="ECO:0000256" key="4">
    <source>
        <dbReference type="PROSITE-ProRule" id="PRU00335"/>
    </source>
</evidence>
<dbReference type="PRINTS" id="PR00455">
    <property type="entry name" value="HTHTETR"/>
</dbReference>
<dbReference type="PROSITE" id="PS50977">
    <property type="entry name" value="HTH_TETR_2"/>
    <property type="match status" value="1"/>
</dbReference>
<dbReference type="EMBL" id="CP049865">
    <property type="protein sequence ID" value="QIK71483.1"/>
    <property type="molecule type" value="Genomic_DNA"/>
</dbReference>
<dbReference type="SUPFAM" id="SSF46689">
    <property type="entry name" value="Homeodomain-like"/>
    <property type="match status" value="1"/>
</dbReference>
<name>A0A6G7Y3X6_9ACTN</name>
<dbReference type="RefSeq" id="WP_166231939.1">
    <property type="nucleotide sequence ID" value="NZ_CP049865.1"/>
</dbReference>
<dbReference type="GO" id="GO:0000976">
    <property type="term" value="F:transcription cis-regulatory region binding"/>
    <property type="evidence" value="ECO:0007669"/>
    <property type="project" value="TreeGrafter"/>
</dbReference>
<dbReference type="InterPro" id="IPR001647">
    <property type="entry name" value="HTH_TetR"/>
</dbReference>
<evidence type="ECO:0000256" key="3">
    <source>
        <dbReference type="ARBA" id="ARBA00023163"/>
    </source>
</evidence>
<dbReference type="InterPro" id="IPR023772">
    <property type="entry name" value="DNA-bd_HTH_TetR-type_CS"/>
</dbReference>
<protein>
    <submittedName>
        <fullName evidence="6">TetR/AcrR family transcriptional regulator</fullName>
    </submittedName>
</protein>
<evidence type="ECO:0000313" key="7">
    <source>
        <dbReference type="Proteomes" id="UP000501058"/>
    </source>
</evidence>
<dbReference type="InterPro" id="IPR009057">
    <property type="entry name" value="Homeodomain-like_sf"/>
</dbReference>
<feature type="domain" description="HTH tetR-type" evidence="5">
    <location>
        <begin position="3"/>
        <end position="63"/>
    </location>
</feature>
<dbReference type="PANTHER" id="PTHR30055:SF234">
    <property type="entry name" value="HTH-TYPE TRANSCRIPTIONAL REGULATOR BETI"/>
    <property type="match status" value="1"/>
</dbReference>
<evidence type="ECO:0000256" key="1">
    <source>
        <dbReference type="ARBA" id="ARBA00023015"/>
    </source>
</evidence>
<keyword evidence="1" id="KW-0805">Transcription regulation</keyword>
<feature type="DNA-binding region" description="H-T-H motif" evidence="4">
    <location>
        <begin position="26"/>
        <end position="45"/>
    </location>
</feature>
<dbReference type="Pfam" id="PF00440">
    <property type="entry name" value="TetR_N"/>
    <property type="match status" value="1"/>
</dbReference>
<gene>
    <name evidence="6" type="ORF">G7070_03265</name>
</gene>
<keyword evidence="2 4" id="KW-0238">DNA-binding</keyword>
<evidence type="ECO:0000313" key="6">
    <source>
        <dbReference type="EMBL" id="QIK71483.1"/>
    </source>
</evidence>